<dbReference type="EMBL" id="PDZR01000034">
    <property type="protein sequence ID" value="PNG24396.1"/>
    <property type="molecule type" value="Genomic_DNA"/>
</dbReference>
<proteinExistence type="predicted"/>
<evidence type="ECO:0000256" key="1">
    <source>
        <dbReference type="SAM" id="SignalP"/>
    </source>
</evidence>
<protein>
    <recommendedName>
        <fullName evidence="4">Lipoprotein</fullName>
    </recommendedName>
</protein>
<evidence type="ECO:0000313" key="2">
    <source>
        <dbReference type="EMBL" id="PNG24396.1"/>
    </source>
</evidence>
<comment type="caution">
    <text evidence="2">The sequence shown here is derived from an EMBL/GenBank/DDBJ whole genome shotgun (WGS) entry which is preliminary data.</text>
</comment>
<sequence length="287" mass="31865">MAYGPSLKGVMKRGKLTASTVLLALAAMAVTPGLQAAESAPAQKDPITDPQNFDGTWTDLPSNSPFLLGIDLPYRPAAQDIASERLEFFKNGHVAASAHLTCRPTGVQGVTSPKGPVLILQTLDKLVFVQEEDREIRKVNLNEEHPKDLKPSYTGDSVAHWEGNTLVIDTIGYNGKGQMDEVGNPHGKKLHMVQRLSKSADGNMLTNVITFDDPEYYKEPFTKTRQWQRFSGVKLDDYDCAENPRTDLFDHLTWQHDWFRPTCVFTVTEGKVAEKISCNPPTIKDLP</sequence>
<dbReference type="AlphaFoldDB" id="A0A2J7TCA0"/>
<gene>
    <name evidence="2" type="ORF">CR492_19040</name>
</gene>
<accession>A0A2J7TCA0</accession>
<evidence type="ECO:0008006" key="4">
    <source>
        <dbReference type="Google" id="ProtNLM"/>
    </source>
</evidence>
<dbReference type="Proteomes" id="UP000236286">
    <property type="component" value="Unassembled WGS sequence"/>
</dbReference>
<dbReference type="OrthoDB" id="7054794at2"/>
<feature type="signal peptide" evidence="1">
    <location>
        <begin position="1"/>
        <end position="36"/>
    </location>
</feature>
<organism evidence="2 3">
    <name type="scientific">Methylocella silvestris</name>
    <dbReference type="NCBI Taxonomy" id="199596"/>
    <lineage>
        <taxon>Bacteria</taxon>
        <taxon>Pseudomonadati</taxon>
        <taxon>Pseudomonadota</taxon>
        <taxon>Alphaproteobacteria</taxon>
        <taxon>Hyphomicrobiales</taxon>
        <taxon>Beijerinckiaceae</taxon>
        <taxon>Methylocella</taxon>
    </lineage>
</organism>
<name>A0A2J7TCA0_METSI</name>
<evidence type="ECO:0000313" key="3">
    <source>
        <dbReference type="Proteomes" id="UP000236286"/>
    </source>
</evidence>
<keyword evidence="1" id="KW-0732">Signal</keyword>
<feature type="chain" id="PRO_5014380300" description="Lipoprotein" evidence="1">
    <location>
        <begin position="37"/>
        <end position="287"/>
    </location>
</feature>
<reference evidence="2 3" key="1">
    <citation type="submission" date="2017-10" db="EMBL/GenBank/DDBJ databases">
        <title>Genome announcement of Methylocella silvestris TVC from permafrost.</title>
        <authorList>
            <person name="Wang J."/>
            <person name="Geng K."/>
            <person name="Ul-Haque F."/>
            <person name="Crombie A.T."/>
            <person name="Street L.E."/>
            <person name="Wookey P.A."/>
            <person name="Murrell J.C."/>
            <person name="Pratscher J."/>
        </authorList>
    </citation>
    <scope>NUCLEOTIDE SEQUENCE [LARGE SCALE GENOMIC DNA]</scope>
    <source>
        <strain evidence="2 3">TVC</strain>
    </source>
</reference>